<evidence type="ECO:0000256" key="1">
    <source>
        <dbReference type="SAM" id="MobiDB-lite"/>
    </source>
</evidence>
<feature type="compositionally biased region" description="Basic and acidic residues" evidence="1">
    <location>
        <begin position="214"/>
        <end position="236"/>
    </location>
</feature>
<proteinExistence type="predicted"/>
<feature type="compositionally biased region" description="Basic and acidic residues" evidence="1">
    <location>
        <begin position="333"/>
        <end position="369"/>
    </location>
</feature>
<evidence type="ECO:0000313" key="3">
    <source>
        <dbReference type="Proteomes" id="UP001176961"/>
    </source>
</evidence>
<keyword evidence="3" id="KW-1185">Reference proteome</keyword>
<evidence type="ECO:0000313" key="2">
    <source>
        <dbReference type="EMBL" id="CAJ0588153.1"/>
    </source>
</evidence>
<organism evidence="2 3">
    <name type="scientific">Cylicocyclus nassatus</name>
    <name type="common">Nematode worm</name>
    <dbReference type="NCBI Taxonomy" id="53992"/>
    <lineage>
        <taxon>Eukaryota</taxon>
        <taxon>Metazoa</taxon>
        <taxon>Ecdysozoa</taxon>
        <taxon>Nematoda</taxon>
        <taxon>Chromadorea</taxon>
        <taxon>Rhabditida</taxon>
        <taxon>Rhabditina</taxon>
        <taxon>Rhabditomorpha</taxon>
        <taxon>Strongyloidea</taxon>
        <taxon>Strongylidae</taxon>
        <taxon>Cylicocyclus</taxon>
    </lineage>
</organism>
<dbReference type="Proteomes" id="UP001176961">
    <property type="component" value="Unassembled WGS sequence"/>
</dbReference>
<feature type="compositionally biased region" description="Basic and acidic residues" evidence="1">
    <location>
        <begin position="198"/>
        <end position="207"/>
    </location>
</feature>
<feature type="region of interest" description="Disordered" evidence="1">
    <location>
        <begin position="333"/>
        <end position="372"/>
    </location>
</feature>
<reference evidence="2" key="1">
    <citation type="submission" date="2023-07" db="EMBL/GenBank/DDBJ databases">
        <authorList>
            <consortium name="CYATHOMIX"/>
        </authorList>
    </citation>
    <scope>NUCLEOTIDE SEQUENCE</scope>
    <source>
        <strain evidence="2">N/A</strain>
    </source>
</reference>
<dbReference type="EMBL" id="CATQJL010000001">
    <property type="protein sequence ID" value="CAJ0588153.1"/>
    <property type="molecule type" value="Genomic_DNA"/>
</dbReference>
<feature type="compositionally biased region" description="Basic and acidic residues" evidence="1">
    <location>
        <begin position="242"/>
        <end position="264"/>
    </location>
</feature>
<gene>
    <name evidence="2" type="ORF">CYNAS_LOCUS136</name>
</gene>
<sequence>MSVKDFSCGFKVEDTKKLFKSLPKRCAKYRNPVNLCCAIHKDCYGLGKGKNYCDSELCSCIKRIPISRRKCEVPVNKSCTYVRSHKGDYNATTLDTDWDKEIFTSRTRDNLGLGSSKLLLIVSEECYEVPCKELLSCIIIVGLTALLPIRISLPFSDKEEEETPSKSPAKKLMATPKTPSAEGLKGSAESPDLAKQPGSHERSKDSAESPDLTRPAESRERSKRSAESPDKPGSHERSKRSGSHEPAEPPKRESAEKMDRHTGENLHQPFPPPVSPVFHTGDPYFPHPSPGPSHPFEHGSLEPFKQEDYRQREIYEPRLPDVNFFDLPKLEKENKKKETEAKKKNVEMKGKKSPAKVEKKTGKKSAEKQRNRKIAKALALFGKGKKK</sequence>
<name>A0AA36DIC2_CYLNA</name>
<feature type="region of interest" description="Disordered" evidence="1">
    <location>
        <begin position="157"/>
        <end position="301"/>
    </location>
</feature>
<dbReference type="AlphaFoldDB" id="A0AA36DIC2"/>
<accession>A0AA36DIC2</accession>
<protein>
    <submittedName>
        <fullName evidence="2">Uncharacterized protein</fullName>
    </submittedName>
</protein>
<comment type="caution">
    <text evidence="2">The sequence shown here is derived from an EMBL/GenBank/DDBJ whole genome shotgun (WGS) entry which is preliminary data.</text>
</comment>